<accession>A0A1G7NH59</accession>
<feature type="transmembrane region" description="Helical" evidence="1">
    <location>
        <begin position="240"/>
        <end position="257"/>
    </location>
</feature>
<keyword evidence="1" id="KW-0472">Membrane</keyword>
<evidence type="ECO:0000313" key="4">
    <source>
        <dbReference type="Proteomes" id="UP000323502"/>
    </source>
</evidence>
<feature type="transmembrane region" description="Helical" evidence="1">
    <location>
        <begin position="277"/>
        <end position="300"/>
    </location>
</feature>
<feature type="transmembrane region" description="Helical" evidence="1">
    <location>
        <begin position="88"/>
        <end position="108"/>
    </location>
</feature>
<dbReference type="Proteomes" id="UP000323502">
    <property type="component" value="Unassembled WGS sequence"/>
</dbReference>
<evidence type="ECO:0000313" key="5">
    <source>
        <dbReference type="Proteomes" id="UP000436801"/>
    </source>
</evidence>
<feature type="transmembrane region" description="Helical" evidence="1">
    <location>
        <begin position="197"/>
        <end position="212"/>
    </location>
</feature>
<evidence type="ECO:0000313" key="3">
    <source>
        <dbReference type="EMBL" id="SDF73267.1"/>
    </source>
</evidence>
<feature type="transmembrane region" description="Helical" evidence="1">
    <location>
        <begin position="114"/>
        <end position="133"/>
    </location>
</feature>
<proteinExistence type="predicted"/>
<keyword evidence="1" id="KW-1133">Transmembrane helix</keyword>
<evidence type="ECO:0000313" key="2">
    <source>
        <dbReference type="EMBL" id="MWC43230.1"/>
    </source>
</evidence>
<dbReference type="EMBL" id="FNBI01000005">
    <property type="protein sequence ID" value="SDF73267.1"/>
    <property type="molecule type" value="Genomic_DNA"/>
</dbReference>
<dbReference type="Proteomes" id="UP000436801">
    <property type="component" value="Unassembled WGS sequence"/>
</dbReference>
<reference evidence="2 5" key="2">
    <citation type="submission" date="2019-12" db="EMBL/GenBank/DDBJ databases">
        <authorList>
            <person name="Zheng J."/>
        </authorList>
    </citation>
    <scope>NUCLEOTIDE SEQUENCE [LARGE SCALE GENOMIC DNA]</scope>
    <source>
        <strain evidence="2 5">DSM 27347</strain>
    </source>
</reference>
<keyword evidence="4" id="KW-1185">Reference proteome</keyword>
<dbReference type="OrthoDB" id="5520726at2"/>
<feature type="transmembrane region" description="Helical" evidence="1">
    <location>
        <begin position="170"/>
        <end position="190"/>
    </location>
</feature>
<evidence type="ECO:0000256" key="1">
    <source>
        <dbReference type="SAM" id="Phobius"/>
    </source>
</evidence>
<feature type="transmembrane region" description="Helical" evidence="1">
    <location>
        <begin position="218"/>
        <end position="233"/>
    </location>
</feature>
<sequence>MSIGLRRGLTTLSCRILQAVLPPALQPWGWAVRYEAASIQDDTEALLFTLDSLSGLLPRAIAAHLLRPFAEGLTIMNLLDGTMRRPRALGILCAIGAALLGIVYMVIAGAPLRYFGINIGALGIGLSMLGMLGHAASADRRWADAAIVTMAGALLATALLGAEVDGAARWVNLAGLAIQPSLILLPVVLVAFARTRSATATTGIVIAAVAMALQPDRAMAGMLALCVAILTVIRRDRHTVIAFAAGVAGFAATLMRADTLPAASYVDQILYSSFDVHAGAGLAVWSGAALMLVPGFVGFSRDPHNRVVYAAFGAAWLAAIVAAALGNYPTPVVGYGGSAIIGYVVSLFALPKLTAVPARMGGRTEDLADRSPSDPDLFVALA</sequence>
<organism evidence="3 4">
    <name type="scientific">Sphingomonas carotinifaciens</name>
    <dbReference type="NCBI Taxonomy" id="1166323"/>
    <lineage>
        <taxon>Bacteria</taxon>
        <taxon>Pseudomonadati</taxon>
        <taxon>Pseudomonadota</taxon>
        <taxon>Alphaproteobacteria</taxon>
        <taxon>Sphingomonadales</taxon>
        <taxon>Sphingomonadaceae</taxon>
        <taxon>Sphingomonas</taxon>
    </lineage>
</organism>
<name>A0A1G7NH59_9SPHN</name>
<evidence type="ECO:0008006" key="6">
    <source>
        <dbReference type="Google" id="ProtNLM"/>
    </source>
</evidence>
<dbReference type="RefSeq" id="WP_149682756.1">
    <property type="nucleotide sequence ID" value="NZ_FNBI01000005.1"/>
</dbReference>
<keyword evidence="1" id="KW-0812">Transmembrane</keyword>
<feature type="transmembrane region" description="Helical" evidence="1">
    <location>
        <begin position="332"/>
        <end position="350"/>
    </location>
</feature>
<dbReference type="EMBL" id="WSUT01000005">
    <property type="protein sequence ID" value="MWC43230.1"/>
    <property type="molecule type" value="Genomic_DNA"/>
</dbReference>
<feature type="transmembrane region" description="Helical" evidence="1">
    <location>
        <begin position="145"/>
        <end position="164"/>
    </location>
</feature>
<feature type="transmembrane region" description="Helical" evidence="1">
    <location>
        <begin position="307"/>
        <end position="326"/>
    </location>
</feature>
<dbReference type="AlphaFoldDB" id="A0A1G7NH59"/>
<reference evidence="3 4" key="1">
    <citation type="submission" date="2016-10" db="EMBL/GenBank/DDBJ databases">
        <authorList>
            <person name="Varghese N."/>
            <person name="Submissions S."/>
        </authorList>
    </citation>
    <scope>NUCLEOTIDE SEQUENCE [LARGE SCALE GENOMIC DNA]</scope>
    <source>
        <strain evidence="3 4">S7-754</strain>
    </source>
</reference>
<protein>
    <recommendedName>
        <fullName evidence="6">Peptidoglycan polymerase</fullName>
    </recommendedName>
</protein>
<gene>
    <name evidence="2" type="ORF">GQR91_06075</name>
    <name evidence="3" type="ORF">SAMN05216557_105162</name>
</gene>